<feature type="region of interest" description="Disordered" evidence="1">
    <location>
        <begin position="52"/>
        <end position="97"/>
    </location>
</feature>
<organism evidence="2">
    <name type="scientific">Oryza brachyantha</name>
    <name type="common">malo sina</name>
    <dbReference type="NCBI Taxonomy" id="4533"/>
    <lineage>
        <taxon>Eukaryota</taxon>
        <taxon>Viridiplantae</taxon>
        <taxon>Streptophyta</taxon>
        <taxon>Embryophyta</taxon>
        <taxon>Tracheophyta</taxon>
        <taxon>Spermatophyta</taxon>
        <taxon>Magnoliopsida</taxon>
        <taxon>Liliopsida</taxon>
        <taxon>Poales</taxon>
        <taxon>Poaceae</taxon>
        <taxon>BOP clade</taxon>
        <taxon>Oryzoideae</taxon>
        <taxon>Oryzeae</taxon>
        <taxon>Oryzinae</taxon>
        <taxon>Oryza</taxon>
    </lineage>
</organism>
<name>J3LFE4_ORYBR</name>
<evidence type="ECO:0000313" key="3">
    <source>
        <dbReference type="Proteomes" id="UP000006038"/>
    </source>
</evidence>
<dbReference type="Proteomes" id="UP000006038">
    <property type="component" value="Unassembled WGS sequence"/>
</dbReference>
<proteinExistence type="predicted"/>
<dbReference type="AlphaFoldDB" id="J3LFE4"/>
<keyword evidence="3" id="KW-1185">Reference proteome</keyword>
<evidence type="ECO:0000256" key="1">
    <source>
        <dbReference type="SAM" id="MobiDB-lite"/>
    </source>
</evidence>
<reference evidence="2" key="1">
    <citation type="submission" date="2013-04" db="UniProtKB">
        <authorList>
            <consortium name="EnsemblPlants"/>
        </authorList>
    </citation>
    <scope>IDENTIFICATION</scope>
</reference>
<dbReference type="HOGENOM" id="CLU_2088548_0_0_1"/>
<dbReference type="Gramene" id="OB02G33610.1">
    <property type="protein sequence ID" value="OB02G33610.1"/>
    <property type="gene ID" value="OB02G33610"/>
</dbReference>
<feature type="compositionally biased region" description="Polar residues" evidence="1">
    <location>
        <begin position="11"/>
        <end position="20"/>
    </location>
</feature>
<feature type="region of interest" description="Disordered" evidence="1">
    <location>
        <begin position="1"/>
        <end position="28"/>
    </location>
</feature>
<dbReference type="EnsemblPlants" id="OB02G33610.1">
    <property type="protein sequence ID" value="OB02G33610.1"/>
    <property type="gene ID" value="OB02G33610"/>
</dbReference>
<accession>J3LFE4</accession>
<sequence length="117" mass="12598">MMRNDSPAIGSGSNQSSNTGEEAASNIEVVEDPDLVGLRAICVPKRKMPLPVKNHKKRSAIETLPAARDRASRGRWRHGAAMKDRRGEASTGGTSRLPLLGATRATIEMAISLNFMT</sequence>
<protein>
    <submittedName>
        <fullName evidence="2">Uncharacterized protein</fullName>
    </submittedName>
</protein>
<evidence type="ECO:0000313" key="2">
    <source>
        <dbReference type="EnsemblPlants" id="OB02G33610.1"/>
    </source>
</evidence>